<keyword evidence="6" id="KW-0234">DNA repair</keyword>
<dbReference type="Pfam" id="PF02463">
    <property type="entry name" value="SMC_N"/>
    <property type="match status" value="1"/>
</dbReference>
<evidence type="ECO:0000256" key="1">
    <source>
        <dbReference type="ARBA" id="ARBA00022490"/>
    </source>
</evidence>
<dbReference type="GO" id="GO:0009432">
    <property type="term" value="P:SOS response"/>
    <property type="evidence" value="ECO:0007669"/>
    <property type="project" value="UniProtKB-UniRule"/>
</dbReference>
<evidence type="ECO:0000256" key="5">
    <source>
        <dbReference type="ARBA" id="ARBA00023125"/>
    </source>
</evidence>
<keyword evidence="1 6" id="KW-0963">Cytoplasm</keyword>
<dbReference type="SUPFAM" id="SSF52540">
    <property type="entry name" value="P-loop containing nucleoside triphosphate hydrolases"/>
    <property type="match status" value="1"/>
</dbReference>
<evidence type="ECO:0000256" key="2">
    <source>
        <dbReference type="ARBA" id="ARBA00022705"/>
    </source>
</evidence>
<dbReference type="InterPro" id="IPR027417">
    <property type="entry name" value="P-loop_NTPase"/>
</dbReference>
<dbReference type="NCBIfam" id="TIGR00611">
    <property type="entry name" value="recf"/>
    <property type="match status" value="1"/>
</dbReference>
<keyword evidence="6" id="KW-0742">SOS response</keyword>
<comment type="similarity">
    <text evidence="6">Belongs to the RecF family.</text>
</comment>
<dbReference type="InterPro" id="IPR001238">
    <property type="entry name" value="DNA-binding_RecF"/>
</dbReference>
<evidence type="ECO:0000256" key="4">
    <source>
        <dbReference type="ARBA" id="ARBA00022840"/>
    </source>
</evidence>
<gene>
    <name evidence="6 8" type="primary">recF</name>
    <name evidence="8" type="ORF">MACH26_00030</name>
</gene>
<organism evidence="8 9">
    <name type="scientific">Planctobacterium marinum</name>
    <dbReference type="NCBI Taxonomy" id="1631968"/>
    <lineage>
        <taxon>Bacteria</taxon>
        <taxon>Pseudomonadati</taxon>
        <taxon>Pseudomonadota</taxon>
        <taxon>Gammaproteobacteria</taxon>
        <taxon>Alteromonadales</taxon>
        <taxon>Alteromonadaceae</taxon>
        <taxon>Planctobacterium</taxon>
    </lineage>
</organism>
<evidence type="ECO:0000313" key="8">
    <source>
        <dbReference type="EMBL" id="BDX04482.1"/>
    </source>
</evidence>
<dbReference type="PANTHER" id="PTHR32182">
    <property type="entry name" value="DNA REPLICATION AND REPAIR PROTEIN RECF"/>
    <property type="match status" value="1"/>
</dbReference>
<dbReference type="GO" id="GO:0006260">
    <property type="term" value="P:DNA replication"/>
    <property type="evidence" value="ECO:0007669"/>
    <property type="project" value="UniProtKB-UniRule"/>
</dbReference>
<evidence type="ECO:0000259" key="7">
    <source>
        <dbReference type="Pfam" id="PF02463"/>
    </source>
</evidence>
<evidence type="ECO:0000256" key="3">
    <source>
        <dbReference type="ARBA" id="ARBA00022741"/>
    </source>
</evidence>
<proteinExistence type="inferred from homology"/>
<name>A0AA48HL61_9ALTE</name>
<feature type="binding site" evidence="6">
    <location>
        <begin position="30"/>
        <end position="37"/>
    </location>
    <ligand>
        <name>ATP</name>
        <dbReference type="ChEBI" id="CHEBI:30616"/>
    </ligand>
</feature>
<dbReference type="HAMAP" id="MF_00365">
    <property type="entry name" value="RecF"/>
    <property type="match status" value="1"/>
</dbReference>
<keyword evidence="4 6" id="KW-0067">ATP-binding</keyword>
<evidence type="ECO:0000313" key="9">
    <source>
        <dbReference type="Proteomes" id="UP001333710"/>
    </source>
</evidence>
<comment type="subcellular location">
    <subcellularLocation>
        <location evidence="6">Cytoplasm</location>
    </subcellularLocation>
</comment>
<dbReference type="PANTHER" id="PTHR32182:SF0">
    <property type="entry name" value="DNA REPLICATION AND REPAIR PROTEIN RECF"/>
    <property type="match status" value="1"/>
</dbReference>
<keyword evidence="2 6" id="KW-0235">DNA replication</keyword>
<dbReference type="Proteomes" id="UP001333710">
    <property type="component" value="Chromosome"/>
</dbReference>
<dbReference type="RefSeq" id="WP_338290249.1">
    <property type="nucleotide sequence ID" value="NZ_AP027272.1"/>
</dbReference>
<sequence>MILKQLMLSDFRNIKEIDLTLSEGCNVISGDNGSGKTSLLEAIYLFWNGRSFRSSRIQDTVNVDGKSVLIRGNAEDDEQVFPFGFQYTKQDKSRLYKFNGETIRRSSDLATLLPVYYFSPQTDNLVSGSAGSRRSLLFWYLFHVEPTFRERFSSLQKAVKQRNQLLRSGGGESEFSFWENQITELSDELRLSTEHRMIALEKQFSLECGEIEDAEYNIESLLNRIKGISAKYSWEAKADLALALSEKRTYEAKLGYTTLGFQKCDFGFDTNYNKRNFSRGEEKTLTLILMISILKTVYFETKKSILFLIDDLSAELDSKFIRLLLDKLASLPLQLFITTLTKDSLFESVSEYFSKFKMFHVKQGGVVEEQNV</sequence>
<dbReference type="InterPro" id="IPR003395">
    <property type="entry name" value="RecF/RecN/SMC_N"/>
</dbReference>
<dbReference type="GO" id="GO:0005737">
    <property type="term" value="C:cytoplasm"/>
    <property type="evidence" value="ECO:0007669"/>
    <property type="project" value="UniProtKB-SubCell"/>
</dbReference>
<keyword evidence="5 6" id="KW-0238">DNA-binding</keyword>
<dbReference type="Gene3D" id="3.40.50.300">
    <property type="entry name" value="P-loop containing nucleotide triphosphate hydrolases"/>
    <property type="match status" value="1"/>
</dbReference>
<reference evidence="8" key="1">
    <citation type="submission" date="2023-01" db="EMBL/GenBank/DDBJ databases">
        <title>Complete genome sequence of Planctobacterium marinum strain Dej080120_11.</title>
        <authorList>
            <person name="Ueki S."/>
            <person name="Maruyama F."/>
        </authorList>
    </citation>
    <scope>NUCLEOTIDE SEQUENCE</scope>
    <source>
        <strain evidence="8">Dej080120_11</strain>
    </source>
</reference>
<dbReference type="GO" id="GO:0005524">
    <property type="term" value="F:ATP binding"/>
    <property type="evidence" value="ECO:0007669"/>
    <property type="project" value="UniProtKB-UniRule"/>
</dbReference>
<keyword evidence="3 6" id="KW-0547">Nucleotide-binding</keyword>
<evidence type="ECO:0000256" key="6">
    <source>
        <dbReference type="HAMAP-Rule" id="MF_00365"/>
    </source>
</evidence>
<comment type="function">
    <text evidence="6">The RecF protein is involved in DNA metabolism; it is required for DNA replication and normal SOS inducibility. RecF binds preferentially to single-stranded, linear DNA. It also seems to bind ATP.</text>
</comment>
<feature type="domain" description="RecF/RecN/SMC N-terminal" evidence="7">
    <location>
        <begin position="3"/>
        <end position="348"/>
    </location>
</feature>
<dbReference type="EMBL" id="AP027272">
    <property type="protein sequence ID" value="BDX04482.1"/>
    <property type="molecule type" value="Genomic_DNA"/>
</dbReference>
<dbReference type="InterPro" id="IPR042174">
    <property type="entry name" value="RecF_2"/>
</dbReference>
<dbReference type="GO" id="GO:0006302">
    <property type="term" value="P:double-strand break repair"/>
    <property type="evidence" value="ECO:0007669"/>
    <property type="project" value="TreeGrafter"/>
</dbReference>
<keyword evidence="6" id="KW-0227">DNA damage</keyword>
<protein>
    <recommendedName>
        <fullName evidence="6">DNA replication and repair protein RecF</fullName>
    </recommendedName>
</protein>
<keyword evidence="9" id="KW-1185">Reference proteome</keyword>
<dbReference type="GO" id="GO:0003697">
    <property type="term" value="F:single-stranded DNA binding"/>
    <property type="evidence" value="ECO:0007669"/>
    <property type="project" value="UniProtKB-UniRule"/>
</dbReference>
<dbReference type="KEGG" id="pmaw:MACH26_00030"/>
<dbReference type="AlphaFoldDB" id="A0AA48HL61"/>
<dbReference type="GO" id="GO:0000731">
    <property type="term" value="P:DNA synthesis involved in DNA repair"/>
    <property type="evidence" value="ECO:0007669"/>
    <property type="project" value="TreeGrafter"/>
</dbReference>
<dbReference type="Gene3D" id="1.20.1050.90">
    <property type="entry name" value="RecF/RecN/SMC, N-terminal domain"/>
    <property type="match status" value="1"/>
</dbReference>
<accession>A0AA48HL61</accession>